<feature type="compositionally biased region" description="Polar residues" evidence="1">
    <location>
        <begin position="89"/>
        <end position="101"/>
    </location>
</feature>
<reference evidence="2" key="2">
    <citation type="submission" date="2025-09" db="UniProtKB">
        <authorList>
            <consortium name="Ensembl"/>
        </authorList>
    </citation>
    <scope>IDENTIFICATION</scope>
</reference>
<name>A0A3B3WQB0_9TELE</name>
<feature type="region of interest" description="Disordered" evidence="1">
    <location>
        <begin position="81"/>
        <end position="101"/>
    </location>
</feature>
<evidence type="ECO:0000256" key="1">
    <source>
        <dbReference type="SAM" id="MobiDB-lite"/>
    </source>
</evidence>
<evidence type="ECO:0000313" key="3">
    <source>
        <dbReference type="Proteomes" id="UP000261480"/>
    </source>
</evidence>
<dbReference type="Ensembl" id="ENSPMET00000008281.1">
    <property type="protein sequence ID" value="ENSPMEP00000004975.1"/>
    <property type="gene ID" value="ENSPMEG00000006303.1"/>
</dbReference>
<dbReference type="Proteomes" id="UP000261480">
    <property type="component" value="Unplaced"/>
</dbReference>
<keyword evidence="3" id="KW-1185">Reference proteome</keyword>
<reference evidence="2" key="1">
    <citation type="submission" date="2025-08" db="UniProtKB">
        <authorList>
            <consortium name="Ensembl"/>
        </authorList>
    </citation>
    <scope>IDENTIFICATION</scope>
</reference>
<protein>
    <submittedName>
        <fullName evidence="2">Uncharacterized protein</fullName>
    </submittedName>
</protein>
<dbReference type="AlphaFoldDB" id="A0A3B3WQB0"/>
<proteinExistence type="predicted"/>
<evidence type="ECO:0000313" key="2">
    <source>
        <dbReference type="Ensembl" id="ENSPMEP00000004975.1"/>
    </source>
</evidence>
<accession>A0A3B3WQB0</accession>
<sequence length="107" mass="11303">MTDWDPLGFTHQGPPEPDEYGVYQSGSMYRLTFPFEETTDPVSITAGPVSITADPVSVTAGPVSITAGPVSITAGPVSITAGPVHTDTNENQSTELKTSSRNIFVFD</sequence>
<feature type="region of interest" description="Disordered" evidence="1">
    <location>
        <begin position="1"/>
        <end position="20"/>
    </location>
</feature>
<organism evidence="2 3">
    <name type="scientific">Poecilia mexicana</name>
    <dbReference type="NCBI Taxonomy" id="48701"/>
    <lineage>
        <taxon>Eukaryota</taxon>
        <taxon>Metazoa</taxon>
        <taxon>Chordata</taxon>
        <taxon>Craniata</taxon>
        <taxon>Vertebrata</taxon>
        <taxon>Euteleostomi</taxon>
        <taxon>Actinopterygii</taxon>
        <taxon>Neopterygii</taxon>
        <taxon>Teleostei</taxon>
        <taxon>Neoteleostei</taxon>
        <taxon>Acanthomorphata</taxon>
        <taxon>Ovalentaria</taxon>
        <taxon>Atherinomorphae</taxon>
        <taxon>Cyprinodontiformes</taxon>
        <taxon>Poeciliidae</taxon>
        <taxon>Poeciliinae</taxon>
        <taxon>Poecilia</taxon>
    </lineage>
</organism>